<dbReference type="InterPro" id="IPR002110">
    <property type="entry name" value="Ankyrin_rpt"/>
</dbReference>
<keyword evidence="1" id="KW-0677">Repeat</keyword>
<dbReference type="PANTHER" id="PTHR24171:SF9">
    <property type="entry name" value="ANKYRIN REPEAT DOMAIN-CONTAINING PROTEIN 39"/>
    <property type="match status" value="1"/>
</dbReference>
<keyword evidence="7" id="KW-1185">Reference proteome</keyword>
<evidence type="ECO:0000313" key="7">
    <source>
        <dbReference type="Proteomes" id="UP000326831"/>
    </source>
</evidence>
<evidence type="ECO:0000256" key="2">
    <source>
        <dbReference type="ARBA" id="ARBA00023043"/>
    </source>
</evidence>
<evidence type="ECO:0000313" key="6">
    <source>
        <dbReference type="EMBL" id="QEU77281.1"/>
    </source>
</evidence>
<keyword evidence="5" id="KW-0723">Serine/threonine-protein kinase</keyword>
<proteinExistence type="predicted"/>
<dbReference type="KEGG" id="ssub:CP968_02340"/>
<reference evidence="6 7" key="2">
    <citation type="submission" date="2017-09" db="EMBL/GenBank/DDBJ databases">
        <authorList>
            <person name="Lee N."/>
            <person name="Cho B.-K."/>
        </authorList>
    </citation>
    <scope>NUCLEOTIDE SEQUENCE [LARGE SCALE GENOMIC DNA]</scope>
    <source>
        <strain evidence="6 7">ATCC 27467</strain>
    </source>
</reference>
<dbReference type="Pfam" id="PF12796">
    <property type="entry name" value="Ank_2"/>
    <property type="match status" value="1"/>
</dbReference>
<dbReference type="Proteomes" id="UP000326831">
    <property type="component" value="Chromosome"/>
</dbReference>
<dbReference type="OrthoDB" id="278248at2"/>
<dbReference type="Pfam" id="PF00023">
    <property type="entry name" value="Ank"/>
    <property type="match status" value="1"/>
</dbReference>
<dbReference type="PROSITE" id="PS50088">
    <property type="entry name" value="ANK_REPEAT"/>
    <property type="match status" value="2"/>
</dbReference>
<dbReference type="AlphaFoldDB" id="A0A5P2UHM2"/>
<evidence type="ECO:0000256" key="3">
    <source>
        <dbReference type="PROSITE-ProRule" id="PRU00023"/>
    </source>
</evidence>
<organism evidence="6 7">
    <name type="scientific">Streptomyces subrutilus</name>
    <dbReference type="NCBI Taxonomy" id="36818"/>
    <lineage>
        <taxon>Bacteria</taxon>
        <taxon>Bacillati</taxon>
        <taxon>Actinomycetota</taxon>
        <taxon>Actinomycetes</taxon>
        <taxon>Kitasatosporales</taxon>
        <taxon>Streptomycetaceae</taxon>
        <taxon>Streptomyces</taxon>
    </lineage>
</organism>
<feature type="region of interest" description="Disordered" evidence="4">
    <location>
        <begin position="133"/>
        <end position="156"/>
    </location>
</feature>
<evidence type="ECO:0000256" key="4">
    <source>
        <dbReference type="SAM" id="MobiDB-lite"/>
    </source>
</evidence>
<reference evidence="5" key="3">
    <citation type="submission" date="2020-09" db="EMBL/GenBank/DDBJ databases">
        <authorList>
            <person name="Sun Q."/>
            <person name="Ohkuma M."/>
        </authorList>
    </citation>
    <scope>NUCLEOTIDE SEQUENCE</scope>
    <source>
        <strain evidence="5">JCM 4834</strain>
    </source>
</reference>
<keyword evidence="2 3" id="KW-0040">ANK repeat</keyword>
<dbReference type="SUPFAM" id="SSF48403">
    <property type="entry name" value="Ankyrin repeat"/>
    <property type="match status" value="1"/>
</dbReference>
<reference evidence="5" key="1">
    <citation type="journal article" date="2014" name="Int. J. Syst. Evol. Microbiol.">
        <title>Complete genome sequence of Corynebacterium casei LMG S-19264T (=DSM 44701T), isolated from a smear-ripened cheese.</title>
        <authorList>
            <consortium name="US DOE Joint Genome Institute (JGI-PGF)"/>
            <person name="Walter F."/>
            <person name="Albersmeier A."/>
            <person name="Kalinowski J."/>
            <person name="Ruckert C."/>
        </authorList>
    </citation>
    <scope>NUCLEOTIDE SEQUENCE</scope>
    <source>
        <strain evidence="5">JCM 4834</strain>
    </source>
</reference>
<evidence type="ECO:0000256" key="1">
    <source>
        <dbReference type="ARBA" id="ARBA00022737"/>
    </source>
</evidence>
<dbReference type="PROSITE" id="PS50297">
    <property type="entry name" value="ANK_REP_REGION"/>
    <property type="match status" value="1"/>
</dbReference>
<keyword evidence="5" id="KW-0418">Kinase</keyword>
<dbReference type="RefSeq" id="WP_150516379.1">
    <property type="nucleotide sequence ID" value="NZ_BMVX01000001.1"/>
</dbReference>
<dbReference type="Gene3D" id="1.25.40.20">
    <property type="entry name" value="Ankyrin repeat-containing domain"/>
    <property type="match status" value="1"/>
</dbReference>
<accession>A0A5P2UHM2</accession>
<dbReference type="InterPro" id="IPR036770">
    <property type="entry name" value="Ankyrin_rpt-contain_sf"/>
</dbReference>
<keyword evidence="5" id="KW-0808">Transferase</keyword>
<protein>
    <submittedName>
        <fullName evidence="6">Ankyrin repeat domain-containing protein</fullName>
    </submittedName>
    <submittedName>
        <fullName evidence="5">Serine/threonine protein kinase</fullName>
    </submittedName>
</protein>
<dbReference type="PANTHER" id="PTHR24171">
    <property type="entry name" value="ANKYRIN REPEAT DOMAIN-CONTAINING PROTEIN 39-RELATED"/>
    <property type="match status" value="1"/>
</dbReference>
<dbReference type="SMART" id="SM00248">
    <property type="entry name" value="ANK"/>
    <property type="match status" value="3"/>
</dbReference>
<evidence type="ECO:0000313" key="5">
    <source>
        <dbReference type="EMBL" id="GGZ46171.1"/>
    </source>
</evidence>
<dbReference type="Proteomes" id="UP000634660">
    <property type="component" value="Unassembled WGS sequence"/>
</dbReference>
<dbReference type="GO" id="GO:0004674">
    <property type="term" value="F:protein serine/threonine kinase activity"/>
    <property type="evidence" value="ECO:0007669"/>
    <property type="project" value="UniProtKB-KW"/>
</dbReference>
<dbReference type="EMBL" id="BMVX01000001">
    <property type="protein sequence ID" value="GGZ46171.1"/>
    <property type="molecule type" value="Genomic_DNA"/>
</dbReference>
<sequence length="156" mass="15935">MNRRRAKKTSGRLVGAARAGDVPALRRLLRAGARVDAPDRYGTTALYAACVQGAAPAVRALLDAGASPSLESGSGDEGTPLCAAACWGYADVVAELLRYGADPAQREDGGRGLSPLAWADRCGHEHVAELLGGGPTAGAARARPRPSCAHGTEPAH</sequence>
<feature type="repeat" description="ANK" evidence="3">
    <location>
        <begin position="76"/>
        <end position="108"/>
    </location>
</feature>
<name>A0A5P2UHM2_9ACTN</name>
<dbReference type="EMBL" id="CP023701">
    <property type="protein sequence ID" value="QEU77281.1"/>
    <property type="molecule type" value="Genomic_DNA"/>
</dbReference>
<feature type="repeat" description="ANK" evidence="3">
    <location>
        <begin position="41"/>
        <end position="73"/>
    </location>
</feature>
<gene>
    <name evidence="6" type="ORF">CP968_02340</name>
    <name evidence="5" type="ORF">GCM10010371_01570</name>
</gene>